<protein>
    <submittedName>
        <fullName evidence="2">Polyglutamate synthase</fullName>
    </submittedName>
</protein>
<gene>
    <name evidence="2" type="ORF">B2A_10717</name>
</gene>
<name>T1AHE9_9ZZZZ</name>
<feature type="domain" description="Capsule synthesis protein CapA" evidence="1">
    <location>
        <begin position="9"/>
        <end position="57"/>
    </location>
</feature>
<reference evidence="2" key="2">
    <citation type="journal article" date="2014" name="ISME J.">
        <title>Microbial stratification in low pH oxic and suboxic macroscopic growths along an acid mine drainage.</title>
        <authorList>
            <person name="Mendez-Garcia C."/>
            <person name="Mesa V."/>
            <person name="Sprenger R.R."/>
            <person name="Richter M."/>
            <person name="Diez M.S."/>
            <person name="Solano J."/>
            <person name="Bargiela R."/>
            <person name="Golyshina O.V."/>
            <person name="Manteca A."/>
            <person name="Ramos J.L."/>
            <person name="Gallego J.R."/>
            <person name="Llorente I."/>
            <person name="Martins Dos Santos V.A."/>
            <person name="Jensen O.N."/>
            <person name="Pelaez A.I."/>
            <person name="Sanchez J."/>
            <person name="Ferrer M."/>
        </authorList>
    </citation>
    <scope>NUCLEOTIDE SEQUENCE</scope>
</reference>
<comment type="caution">
    <text evidence="2">The sequence shown here is derived from an EMBL/GenBank/DDBJ whole genome shotgun (WGS) entry which is preliminary data.</text>
</comment>
<accession>T1AHE9</accession>
<reference evidence="2" key="1">
    <citation type="submission" date="2013-08" db="EMBL/GenBank/DDBJ databases">
        <authorList>
            <person name="Mendez C."/>
            <person name="Richter M."/>
            <person name="Ferrer M."/>
            <person name="Sanchez J."/>
        </authorList>
    </citation>
    <scope>NUCLEOTIDE SEQUENCE</scope>
</reference>
<sequence>WNTSRWPSVHPANAACVTAAGIDCCVLANNYVLDWGLGGLKEPLGVLHAAGVHTAGGRA</sequence>
<evidence type="ECO:0000259" key="1">
    <source>
        <dbReference type="Pfam" id="PF09587"/>
    </source>
</evidence>
<dbReference type="EMBL" id="AUZZ01007715">
    <property type="protein sequence ID" value="EQD41360.1"/>
    <property type="molecule type" value="Genomic_DNA"/>
</dbReference>
<dbReference type="InterPro" id="IPR019079">
    <property type="entry name" value="Capsule_synth_CapA"/>
</dbReference>
<evidence type="ECO:0000313" key="2">
    <source>
        <dbReference type="EMBL" id="EQD41360.1"/>
    </source>
</evidence>
<feature type="non-terminal residue" evidence="2">
    <location>
        <position position="1"/>
    </location>
</feature>
<dbReference type="Pfam" id="PF09587">
    <property type="entry name" value="PGA_cap"/>
    <property type="match status" value="1"/>
</dbReference>
<organism evidence="2">
    <name type="scientific">mine drainage metagenome</name>
    <dbReference type="NCBI Taxonomy" id="410659"/>
    <lineage>
        <taxon>unclassified sequences</taxon>
        <taxon>metagenomes</taxon>
        <taxon>ecological metagenomes</taxon>
    </lineage>
</organism>
<dbReference type="AlphaFoldDB" id="T1AHE9"/>
<proteinExistence type="predicted"/>